<evidence type="ECO:0000313" key="4">
    <source>
        <dbReference type="Proteomes" id="UP000598196"/>
    </source>
</evidence>
<gene>
    <name evidence="3" type="ORF">GCM10010991_11660</name>
</gene>
<dbReference type="PANTHER" id="PTHR23064">
    <property type="entry name" value="TROPONIN"/>
    <property type="match status" value="1"/>
</dbReference>
<name>A0A917YIS9_9RHOB</name>
<dbReference type="OrthoDB" id="5470953at2"/>
<feature type="compositionally biased region" description="Pro residues" evidence="1">
    <location>
        <begin position="209"/>
        <end position="219"/>
    </location>
</feature>
<dbReference type="InterPro" id="IPR002048">
    <property type="entry name" value="EF_hand_dom"/>
</dbReference>
<dbReference type="GO" id="GO:0005509">
    <property type="term" value="F:calcium ion binding"/>
    <property type="evidence" value="ECO:0007669"/>
    <property type="project" value="InterPro"/>
</dbReference>
<proteinExistence type="predicted"/>
<feature type="region of interest" description="Disordered" evidence="1">
    <location>
        <begin position="165"/>
        <end position="184"/>
    </location>
</feature>
<dbReference type="SMART" id="SM00054">
    <property type="entry name" value="EFh"/>
    <property type="match status" value="4"/>
</dbReference>
<feature type="region of interest" description="Disordered" evidence="1">
    <location>
        <begin position="200"/>
        <end position="219"/>
    </location>
</feature>
<evidence type="ECO:0000256" key="1">
    <source>
        <dbReference type="SAM" id="MobiDB-lite"/>
    </source>
</evidence>
<dbReference type="Gene3D" id="1.10.238.10">
    <property type="entry name" value="EF-hand"/>
    <property type="match status" value="2"/>
</dbReference>
<accession>A0A917YIS9</accession>
<dbReference type="InterPro" id="IPR018247">
    <property type="entry name" value="EF_Hand_1_Ca_BS"/>
</dbReference>
<feature type="domain" description="EF-hand" evidence="2">
    <location>
        <begin position="66"/>
        <end position="101"/>
    </location>
</feature>
<reference evidence="3 4" key="1">
    <citation type="journal article" date="2014" name="Int. J. Syst. Evol. Microbiol.">
        <title>Complete genome sequence of Corynebacterium casei LMG S-19264T (=DSM 44701T), isolated from a smear-ripened cheese.</title>
        <authorList>
            <consortium name="US DOE Joint Genome Institute (JGI-PGF)"/>
            <person name="Walter F."/>
            <person name="Albersmeier A."/>
            <person name="Kalinowski J."/>
            <person name="Ruckert C."/>
        </authorList>
    </citation>
    <scope>NUCLEOTIDE SEQUENCE [LARGE SCALE GENOMIC DNA]</scope>
    <source>
        <strain evidence="3 4">CGMCC 1.7029</strain>
    </source>
</reference>
<dbReference type="Proteomes" id="UP000598196">
    <property type="component" value="Unassembled WGS sequence"/>
</dbReference>
<dbReference type="Pfam" id="PF13202">
    <property type="entry name" value="EF-hand_5"/>
    <property type="match status" value="4"/>
</dbReference>
<feature type="domain" description="EF-hand" evidence="2">
    <location>
        <begin position="102"/>
        <end position="137"/>
    </location>
</feature>
<evidence type="ECO:0000313" key="3">
    <source>
        <dbReference type="EMBL" id="GGO28656.1"/>
    </source>
</evidence>
<dbReference type="PROSITE" id="PS00018">
    <property type="entry name" value="EF_HAND_1"/>
    <property type="match status" value="3"/>
</dbReference>
<dbReference type="EMBL" id="BMLP01000001">
    <property type="protein sequence ID" value="GGO28656.1"/>
    <property type="molecule type" value="Genomic_DNA"/>
</dbReference>
<dbReference type="InterPro" id="IPR052591">
    <property type="entry name" value="CML21-like"/>
</dbReference>
<evidence type="ECO:0000259" key="2">
    <source>
        <dbReference type="PROSITE" id="PS50222"/>
    </source>
</evidence>
<dbReference type="SUPFAM" id="SSF47473">
    <property type="entry name" value="EF-hand"/>
    <property type="match status" value="1"/>
</dbReference>
<dbReference type="InterPro" id="IPR011992">
    <property type="entry name" value="EF-hand-dom_pair"/>
</dbReference>
<dbReference type="RefSeq" id="WP_146285106.1">
    <property type="nucleotide sequence ID" value="NZ_BMLP01000001.1"/>
</dbReference>
<feature type="compositionally biased region" description="Basic and acidic residues" evidence="1">
    <location>
        <begin position="165"/>
        <end position="177"/>
    </location>
</feature>
<dbReference type="AlphaFoldDB" id="A0A917YIS9"/>
<sequence>MTKRTIGYSLALAAVLMGGLGTAALADRGRGMFPMHDVDAVGPFDGPGFDFAAIDADKDGKLTEAELKAFRAARIKTVDADGNGVISEDELVAFRLKEAEAAMRGHAKFAMTRLDVDGDGAVSVTELQAAPNPSLRMFERVDTDGDGAISQAELDAAKVRMAEMRERGGHEGREGKGMRGHGHKMMRGEGMQGGMGMQGGGMGMQGGPGMPPPDAPQGN</sequence>
<protein>
    <recommendedName>
        <fullName evidence="2">EF-hand domain-containing protein</fullName>
    </recommendedName>
</protein>
<organism evidence="3 4">
    <name type="scientific">Gemmobacter aquaticus</name>
    <dbReference type="NCBI Taxonomy" id="490185"/>
    <lineage>
        <taxon>Bacteria</taxon>
        <taxon>Pseudomonadati</taxon>
        <taxon>Pseudomonadota</taxon>
        <taxon>Alphaproteobacteria</taxon>
        <taxon>Rhodobacterales</taxon>
        <taxon>Paracoccaceae</taxon>
        <taxon>Gemmobacter</taxon>
    </lineage>
</organism>
<comment type="caution">
    <text evidence="3">The sequence shown here is derived from an EMBL/GenBank/DDBJ whole genome shotgun (WGS) entry which is preliminary data.</text>
</comment>
<dbReference type="PROSITE" id="PS50222">
    <property type="entry name" value="EF_HAND_2"/>
    <property type="match status" value="2"/>
</dbReference>
<keyword evidence="4" id="KW-1185">Reference proteome</keyword>